<gene>
    <name evidence="3" type="ORF">RB653_001867</name>
</gene>
<organism evidence="3 4">
    <name type="scientific">Dictyostelium firmibasis</name>
    <dbReference type="NCBI Taxonomy" id="79012"/>
    <lineage>
        <taxon>Eukaryota</taxon>
        <taxon>Amoebozoa</taxon>
        <taxon>Evosea</taxon>
        <taxon>Eumycetozoa</taxon>
        <taxon>Dictyostelia</taxon>
        <taxon>Dictyosteliales</taxon>
        <taxon>Dictyosteliaceae</taxon>
        <taxon>Dictyostelium</taxon>
    </lineage>
</organism>
<feature type="chain" id="PRO_5042952012" evidence="2">
    <location>
        <begin position="20"/>
        <end position="864"/>
    </location>
</feature>
<protein>
    <submittedName>
        <fullName evidence="3">Uncharacterized protein</fullName>
    </submittedName>
</protein>
<proteinExistence type="predicted"/>
<reference evidence="3 4" key="1">
    <citation type="submission" date="2023-11" db="EMBL/GenBank/DDBJ databases">
        <title>Dfirmibasis_genome.</title>
        <authorList>
            <person name="Edelbroek B."/>
            <person name="Kjellin J."/>
            <person name="Jerlstrom-Hultqvist J."/>
            <person name="Soderbom F."/>
        </authorList>
    </citation>
    <scope>NUCLEOTIDE SEQUENCE [LARGE SCALE GENOMIC DNA]</scope>
    <source>
        <strain evidence="3 4">TNS-C-14</strain>
    </source>
</reference>
<dbReference type="AlphaFoldDB" id="A0AAN7U260"/>
<evidence type="ECO:0000313" key="3">
    <source>
        <dbReference type="EMBL" id="KAK5576930.1"/>
    </source>
</evidence>
<dbReference type="EMBL" id="JAVFKY010000004">
    <property type="protein sequence ID" value="KAK5576930.1"/>
    <property type="molecule type" value="Genomic_DNA"/>
</dbReference>
<evidence type="ECO:0000256" key="2">
    <source>
        <dbReference type="SAM" id="SignalP"/>
    </source>
</evidence>
<keyword evidence="4" id="KW-1185">Reference proteome</keyword>
<comment type="caution">
    <text evidence="3">The sequence shown here is derived from an EMBL/GenBank/DDBJ whole genome shotgun (WGS) entry which is preliminary data.</text>
</comment>
<feature type="compositionally biased region" description="Low complexity" evidence="1">
    <location>
        <begin position="783"/>
        <end position="824"/>
    </location>
</feature>
<dbReference type="Proteomes" id="UP001344447">
    <property type="component" value="Unassembled WGS sequence"/>
</dbReference>
<evidence type="ECO:0000256" key="1">
    <source>
        <dbReference type="SAM" id="MobiDB-lite"/>
    </source>
</evidence>
<sequence>MRFLLIFLFIIYFINFINSVTIILNVDKCIGKSNCYYNDIMNSAAQPTDDLVFLTTDPVQIPTLSLPSRILAFNSLNVSNVNLNIVSNGKCTVTKSIYVGQKASITFDAPTQSSAGSIFVDGNFKITSKSGALNITDDLTASSTGIIQLNGSTITVGSLNIMKNSPELIISGSAKITIQKDSNIESSIQLIGTPILIINNGTSNILGITNCVSTATIQVNAANIKFGSTIDNKPSCMFILNSGSNLFFSGTKFKFNNVKAGSSTNLYLKSNSDVKITNQTSIVTIFYVSLETSQITFDNTVVNVKSITSSPDGIVNIQNVQNYTIDNNFSIDGHLYLVNSLLKLGSNITLNVQSGINIDSQSNINIPVDSVLSVSGTSIINSNSTIIDGKLYIIGGSITFNNGLINSQNSIISSINSSIEFNGNTIDLSGKLLIDGYNGQLNINSINNKFKNSIIIESNNSPTNINSSSIVSISSDSKFNSPIFCFGNSILNIIMGSSIEFNGGLNTELNSILNLQNSQLSLNSISNIFGEVQLNNGSISSFGSTKLTNKISSSDPQDKGNNLNIENDSSFIIDTPNIVDISGSVNVLKNSSLTIKNALILVENGVYNSGKIIINSLLNLTKPFSQLSSDSELVLLNGSTIITSTLVDLQSGRVSGSGKISSSKCQIGGTINPNLITIIGDLDLLSSAIVEIDIYDDANNFSKIIVSGNVNLNSGGEIDLKLNNDLKLKNDSIFQIITCSTSNSVINGSLSISKNYSTLFETEKSKSSYNLVYQSTKTTTTTATTTATNSTTATATTTTSTTTSTPSSTTGKNTGSATTGSTTTDKNHGSTTGKNVENTSSSFKLVSSLPIITLSLIFTMFLLF</sequence>
<accession>A0AAN7U260</accession>
<feature type="signal peptide" evidence="2">
    <location>
        <begin position="1"/>
        <end position="19"/>
    </location>
</feature>
<evidence type="ECO:0000313" key="4">
    <source>
        <dbReference type="Proteomes" id="UP001344447"/>
    </source>
</evidence>
<feature type="region of interest" description="Disordered" evidence="1">
    <location>
        <begin position="783"/>
        <end position="837"/>
    </location>
</feature>
<name>A0AAN7U260_9MYCE</name>
<keyword evidence="2" id="KW-0732">Signal</keyword>